<accession>A0A0L0UR33</accession>
<evidence type="ECO:0000256" key="1">
    <source>
        <dbReference type="SAM" id="MobiDB-lite"/>
    </source>
</evidence>
<dbReference type="Proteomes" id="UP000054564">
    <property type="component" value="Unassembled WGS sequence"/>
</dbReference>
<sequence>MQTNYNTNGGAGQQPQQQYQSQHPAHQDPGRTAYQPSLEHRQYHGFDQNLNFPGHQPPLQHIVDIAPQQRQHTTPAIPTSNGYLNPDPRSAIVCQGPRPTDDIHQHVPAPHSQPRTLSLANLIGRPPNTSQPTPHPPALLASPSSTHPNSISISGDLAPDSGMGSGASRISRLSTLRAQ</sequence>
<evidence type="ECO:0000313" key="2">
    <source>
        <dbReference type="EMBL" id="KNE89229.1"/>
    </source>
</evidence>
<feature type="compositionally biased region" description="Low complexity" evidence="1">
    <location>
        <begin position="13"/>
        <end position="24"/>
    </location>
</feature>
<comment type="caution">
    <text evidence="2">The sequence shown here is derived from an EMBL/GenBank/DDBJ whole genome shotgun (WGS) entry which is preliminary data.</text>
</comment>
<feature type="compositionally biased region" description="Polar residues" evidence="1">
    <location>
        <begin position="73"/>
        <end position="83"/>
    </location>
</feature>
<evidence type="ECO:0000313" key="3">
    <source>
        <dbReference type="Proteomes" id="UP000054564"/>
    </source>
</evidence>
<keyword evidence="3" id="KW-1185">Reference proteome</keyword>
<feature type="non-terminal residue" evidence="2">
    <location>
        <position position="179"/>
    </location>
</feature>
<protein>
    <submittedName>
        <fullName evidence="2">Uncharacterized protein</fullName>
    </submittedName>
</protein>
<organism evidence="2 3">
    <name type="scientific">Puccinia striiformis f. sp. tritici PST-78</name>
    <dbReference type="NCBI Taxonomy" id="1165861"/>
    <lineage>
        <taxon>Eukaryota</taxon>
        <taxon>Fungi</taxon>
        <taxon>Dikarya</taxon>
        <taxon>Basidiomycota</taxon>
        <taxon>Pucciniomycotina</taxon>
        <taxon>Pucciniomycetes</taxon>
        <taxon>Pucciniales</taxon>
        <taxon>Pucciniaceae</taxon>
        <taxon>Puccinia</taxon>
    </lineage>
</organism>
<name>A0A0L0UR33_9BASI</name>
<dbReference type="AlphaFoldDB" id="A0A0L0UR33"/>
<feature type="region of interest" description="Disordered" evidence="1">
    <location>
        <begin position="73"/>
        <end position="179"/>
    </location>
</feature>
<feature type="compositionally biased region" description="Low complexity" evidence="1">
    <location>
        <begin position="126"/>
        <end position="148"/>
    </location>
</feature>
<dbReference type="EMBL" id="AJIL01000438">
    <property type="protein sequence ID" value="KNE89229.1"/>
    <property type="molecule type" value="Genomic_DNA"/>
</dbReference>
<feature type="region of interest" description="Disordered" evidence="1">
    <location>
        <begin position="1"/>
        <end position="41"/>
    </location>
</feature>
<proteinExistence type="predicted"/>
<gene>
    <name evidence="2" type="ORF">PSTG_17312</name>
</gene>
<reference evidence="3" key="1">
    <citation type="submission" date="2014-03" db="EMBL/GenBank/DDBJ databases">
        <title>The Genome Sequence of Puccinia striiformis f. sp. tritici PST-78.</title>
        <authorList>
            <consortium name="The Broad Institute Genome Sequencing Platform"/>
            <person name="Cuomo C."/>
            <person name="Hulbert S."/>
            <person name="Chen X."/>
            <person name="Walker B."/>
            <person name="Young S.K."/>
            <person name="Zeng Q."/>
            <person name="Gargeya S."/>
            <person name="Fitzgerald M."/>
            <person name="Haas B."/>
            <person name="Abouelleil A."/>
            <person name="Alvarado L."/>
            <person name="Arachchi H.M."/>
            <person name="Berlin A.M."/>
            <person name="Chapman S.B."/>
            <person name="Goldberg J."/>
            <person name="Griggs A."/>
            <person name="Gujja S."/>
            <person name="Hansen M."/>
            <person name="Howarth C."/>
            <person name="Imamovic A."/>
            <person name="Larimer J."/>
            <person name="McCowan C."/>
            <person name="Montmayeur A."/>
            <person name="Murphy C."/>
            <person name="Neiman D."/>
            <person name="Pearson M."/>
            <person name="Priest M."/>
            <person name="Roberts A."/>
            <person name="Saif S."/>
            <person name="Shea T."/>
            <person name="Sisk P."/>
            <person name="Sykes S."/>
            <person name="Wortman J."/>
            <person name="Nusbaum C."/>
            <person name="Birren B."/>
        </authorList>
    </citation>
    <scope>NUCLEOTIDE SEQUENCE [LARGE SCALE GENOMIC DNA]</scope>
    <source>
        <strain evidence="3">race PST-78</strain>
    </source>
</reference>